<gene>
    <name evidence="1" type="ORF">O6R05_01700</name>
</gene>
<evidence type="ECO:0000313" key="2">
    <source>
        <dbReference type="Proteomes" id="UP001210339"/>
    </source>
</evidence>
<dbReference type="RefSeq" id="WP_271191813.1">
    <property type="nucleotide sequence ID" value="NZ_CP115667.1"/>
</dbReference>
<dbReference type="Proteomes" id="UP001210339">
    <property type="component" value="Chromosome"/>
</dbReference>
<keyword evidence="2" id="KW-1185">Reference proteome</keyword>
<protein>
    <submittedName>
        <fullName evidence="1">Uncharacterized protein</fullName>
    </submittedName>
</protein>
<reference evidence="1 2" key="1">
    <citation type="submission" date="2023-01" db="EMBL/GenBank/DDBJ databases">
        <authorList>
            <person name="Lee S.H."/>
            <person name="Jung H.S."/>
            <person name="Yun J.U."/>
        </authorList>
    </citation>
    <scope>NUCLEOTIDE SEQUENCE [LARGE SCALE GENOMIC DNA]</scope>
    <source>
        <strain evidence="1 2">CBA3646</strain>
    </source>
</reference>
<name>A0ABY7QVB4_9FIRM</name>
<organism evidence="1 2">
    <name type="scientific">Peptoniphilus equinus</name>
    <dbReference type="NCBI Taxonomy" id="3016343"/>
    <lineage>
        <taxon>Bacteria</taxon>
        <taxon>Bacillati</taxon>
        <taxon>Bacillota</taxon>
        <taxon>Tissierellia</taxon>
        <taxon>Tissierellales</taxon>
        <taxon>Peptoniphilaceae</taxon>
        <taxon>Peptoniphilus</taxon>
    </lineage>
</organism>
<accession>A0ABY7QVB4</accession>
<dbReference type="EMBL" id="CP115667">
    <property type="protein sequence ID" value="WBW50281.1"/>
    <property type="molecule type" value="Genomic_DNA"/>
</dbReference>
<proteinExistence type="predicted"/>
<sequence>MLFRLNLQGLLDRSALDERATLVIPTTLQEPVVDLEDYAQKMAAAYPKQRRQLATYLKLLKALKPGDQLWVKSGDTYVLGTVQEAVHVQHGVPVLGFDGKVCEPAPEVLRCFNSVPLQRVLRDDAVTATEAMLSAKVQSAALEVRPKNELAHVSHFTVARPETAVAAEAEPQFGDLIIEMHPSALYQAEKKFVRKHKKPAGLPVPQSTNVLAMQMDYFMDLQRLTMAHTLRMQEALLAQWMTWCGGTTHSCVDDEQDQD</sequence>
<evidence type="ECO:0000313" key="1">
    <source>
        <dbReference type="EMBL" id="WBW50281.1"/>
    </source>
</evidence>